<accession>A0A1B7NJ87</accession>
<keyword evidence="3" id="KW-1185">Reference proteome</keyword>
<dbReference type="Proteomes" id="UP000091918">
    <property type="component" value="Unassembled WGS sequence"/>
</dbReference>
<feature type="non-terminal residue" evidence="2">
    <location>
        <position position="122"/>
    </location>
</feature>
<dbReference type="EMBL" id="LGUA01004014">
    <property type="protein sequence ID" value="OAX76921.1"/>
    <property type="molecule type" value="Genomic_DNA"/>
</dbReference>
<feature type="region of interest" description="Disordered" evidence="1">
    <location>
        <begin position="92"/>
        <end position="122"/>
    </location>
</feature>
<evidence type="ECO:0000256" key="1">
    <source>
        <dbReference type="SAM" id="MobiDB-lite"/>
    </source>
</evidence>
<name>A0A1B7NJ87_9EURO</name>
<protein>
    <submittedName>
        <fullName evidence="2">Uncharacterized protein</fullName>
    </submittedName>
</protein>
<gene>
    <name evidence="2" type="ORF">ACJ72_08787</name>
</gene>
<evidence type="ECO:0000313" key="3">
    <source>
        <dbReference type="Proteomes" id="UP000091918"/>
    </source>
</evidence>
<dbReference type="AlphaFoldDB" id="A0A1B7NJ87"/>
<feature type="compositionally biased region" description="Pro residues" evidence="1">
    <location>
        <begin position="110"/>
        <end position="122"/>
    </location>
</feature>
<comment type="caution">
    <text evidence="2">The sequence shown here is derived from an EMBL/GenBank/DDBJ whole genome shotgun (WGS) entry which is preliminary data.</text>
</comment>
<evidence type="ECO:0000313" key="2">
    <source>
        <dbReference type="EMBL" id="OAX76921.1"/>
    </source>
</evidence>
<sequence>MHVRTLMQRYMNRNEVALAKSTFIKHTNEMNEGIRRENTRRGQVEYLHILDPDYLFSGLEAITAKYHDGDMEGYENMRIKMLAEIEEADLPQSWCPEPWNNDTPMDVDPPASPAVPPPASLA</sequence>
<reference evidence="2 3" key="1">
    <citation type="submission" date="2015-07" db="EMBL/GenBank/DDBJ databases">
        <title>Emmonsia species relationships and genome sequence.</title>
        <authorList>
            <person name="Cuomo C.A."/>
            <person name="Schwartz I.S."/>
            <person name="Kenyon C."/>
            <person name="de Hoog G.S."/>
            <person name="Govender N.P."/>
            <person name="Botha A."/>
            <person name="Moreno L."/>
            <person name="de Vries M."/>
            <person name="Munoz J.F."/>
            <person name="Stielow J.B."/>
        </authorList>
    </citation>
    <scope>NUCLEOTIDE SEQUENCE [LARGE SCALE GENOMIC DNA]</scope>
    <source>
        <strain evidence="2 3">CBS 136260</strain>
    </source>
</reference>
<proteinExistence type="predicted"/>
<dbReference type="OrthoDB" id="4187782at2759"/>
<organism evidence="2 3">
    <name type="scientific">Emergomyces africanus</name>
    <dbReference type="NCBI Taxonomy" id="1955775"/>
    <lineage>
        <taxon>Eukaryota</taxon>
        <taxon>Fungi</taxon>
        <taxon>Dikarya</taxon>
        <taxon>Ascomycota</taxon>
        <taxon>Pezizomycotina</taxon>
        <taxon>Eurotiomycetes</taxon>
        <taxon>Eurotiomycetidae</taxon>
        <taxon>Onygenales</taxon>
        <taxon>Ajellomycetaceae</taxon>
        <taxon>Emergomyces</taxon>
    </lineage>
</organism>
<dbReference type="STRING" id="1658172.A0A1B7NJ87"/>